<evidence type="ECO:0000313" key="1">
    <source>
        <dbReference type="EMBL" id="JAD43399.1"/>
    </source>
</evidence>
<organism evidence="1">
    <name type="scientific">Arundo donax</name>
    <name type="common">Giant reed</name>
    <name type="synonym">Donax arundinaceus</name>
    <dbReference type="NCBI Taxonomy" id="35708"/>
    <lineage>
        <taxon>Eukaryota</taxon>
        <taxon>Viridiplantae</taxon>
        <taxon>Streptophyta</taxon>
        <taxon>Embryophyta</taxon>
        <taxon>Tracheophyta</taxon>
        <taxon>Spermatophyta</taxon>
        <taxon>Magnoliopsida</taxon>
        <taxon>Liliopsida</taxon>
        <taxon>Poales</taxon>
        <taxon>Poaceae</taxon>
        <taxon>PACMAD clade</taxon>
        <taxon>Arundinoideae</taxon>
        <taxon>Arundineae</taxon>
        <taxon>Arundo</taxon>
    </lineage>
</organism>
<accession>A0A0A8ZVH8</accession>
<dbReference type="EMBL" id="GBRH01254496">
    <property type="protein sequence ID" value="JAD43399.1"/>
    <property type="molecule type" value="Transcribed_RNA"/>
</dbReference>
<dbReference type="AlphaFoldDB" id="A0A0A8ZVH8"/>
<protein>
    <submittedName>
        <fullName evidence="1">Uncharacterized protein</fullName>
    </submittedName>
</protein>
<sequence>MIRAEAAVTTVRARAAGS</sequence>
<reference evidence="1" key="2">
    <citation type="journal article" date="2015" name="Data Brief">
        <title>Shoot transcriptome of the giant reed, Arundo donax.</title>
        <authorList>
            <person name="Barrero R.A."/>
            <person name="Guerrero F.D."/>
            <person name="Moolhuijzen P."/>
            <person name="Goolsby J.A."/>
            <person name="Tidwell J."/>
            <person name="Bellgard S.E."/>
            <person name="Bellgard M.I."/>
        </authorList>
    </citation>
    <scope>NUCLEOTIDE SEQUENCE</scope>
    <source>
        <tissue evidence="1">Shoot tissue taken approximately 20 cm above the soil surface</tissue>
    </source>
</reference>
<proteinExistence type="predicted"/>
<reference evidence="1" key="1">
    <citation type="submission" date="2014-09" db="EMBL/GenBank/DDBJ databases">
        <authorList>
            <person name="Magalhaes I.L.F."/>
            <person name="Oliveira U."/>
            <person name="Santos F.R."/>
            <person name="Vidigal T.H.D.A."/>
            <person name="Brescovit A.D."/>
            <person name="Santos A.J."/>
        </authorList>
    </citation>
    <scope>NUCLEOTIDE SEQUENCE</scope>
    <source>
        <tissue evidence="1">Shoot tissue taken approximately 20 cm above the soil surface</tissue>
    </source>
</reference>
<name>A0A0A8ZVH8_ARUDO</name>